<feature type="domain" description="PilZ" evidence="1">
    <location>
        <begin position="13"/>
        <end position="86"/>
    </location>
</feature>
<dbReference type="GO" id="GO:0035438">
    <property type="term" value="F:cyclic-di-GMP binding"/>
    <property type="evidence" value="ECO:0007669"/>
    <property type="project" value="InterPro"/>
</dbReference>
<reference evidence="2 3" key="1">
    <citation type="journal article" date="2019" name="Environ. Microbiol.">
        <title>Species interactions and distinct microbial communities in high Arctic permafrost affected cryosols are associated with the CH4 and CO2 gas fluxes.</title>
        <authorList>
            <person name="Altshuler I."/>
            <person name="Hamel J."/>
            <person name="Turney S."/>
            <person name="Magnuson E."/>
            <person name="Levesque R."/>
            <person name="Greer C."/>
            <person name="Whyte L.G."/>
        </authorList>
    </citation>
    <scope>NUCLEOTIDE SEQUENCE [LARGE SCALE GENOMIC DNA]</scope>
    <source>
        <strain evidence="2 3">E6.1</strain>
    </source>
</reference>
<proteinExistence type="predicted"/>
<evidence type="ECO:0000313" key="3">
    <source>
        <dbReference type="Proteomes" id="UP000319931"/>
    </source>
</evidence>
<comment type="caution">
    <text evidence="2">The sequence shown here is derived from an EMBL/GenBank/DDBJ whole genome shotgun (WGS) entry which is preliminary data.</text>
</comment>
<dbReference type="EMBL" id="RCZC01000002">
    <property type="protein sequence ID" value="TPG54517.1"/>
    <property type="molecule type" value="Genomic_DNA"/>
</dbReference>
<dbReference type="OrthoDB" id="7569417at2"/>
<name>A0A502FY02_9SPHN</name>
<dbReference type="AlphaFoldDB" id="A0A502FY02"/>
<accession>A0A502FY02</accession>
<dbReference type="SUPFAM" id="SSF141371">
    <property type="entry name" value="PilZ domain-like"/>
    <property type="match status" value="1"/>
</dbReference>
<organism evidence="2 3">
    <name type="scientific">Sphingomonas glacialis</name>
    <dbReference type="NCBI Taxonomy" id="658225"/>
    <lineage>
        <taxon>Bacteria</taxon>
        <taxon>Pseudomonadati</taxon>
        <taxon>Pseudomonadota</taxon>
        <taxon>Alphaproteobacteria</taxon>
        <taxon>Sphingomonadales</taxon>
        <taxon>Sphingomonadaceae</taxon>
        <taxon>Sphingomonas</taxon>
    </lineage>
</organism>
<sequence length="114" mass="12462">MGVPTIKDLQTARREQRYPTRFAGTVIVDRRPHPVEIADISCVGACVRGVDLPKRGEEIVLLAEELEVVGTVVWSDGTSCGINFHKPIAPLAVVRSNPYLPNRNTLTKAVAMRG</sequence>
<protein>
    <submittedName>
        <fullName evidence="2">PilZ domain-containing protein</fullName>
    </submittedName>
</protein>
<dbReference type="Pfam" id="PF07238">
    <property type="entry name" value="PilZ"/>
    <property type="match status" value="1"/>
</dbReference>
<gene>
    <name evidence="2" type="ORF">EAH76_07645</name>
</gene>
<evidence type="ECO:0000259" key="1">
    <source>
        <dbReference type="Pfam" id="PF07238"/>
    </source>
</evidence>
<evidence type="ECO:0000313" key="2">
    <source>
        <dbReference type="EMBL" id="TPG54517.1"/>
    </source>
</evidence>
<dbReference type="Proteomes" id="UP000319931">
    <property type="component" value="Unassembled WGS sequence"/>
</dbReference>
<keyword evidence="3" id="KW-1185">Reference proteome</keyword>
<dbReference type="InterPro" id="IPR009875">
    <property type="entry name" value="PilZ_domain"/>
</dbReference>